<dbReference type="Gene3D" id="3.40.50.1820">
    <property type="entry name" value="alpha/beta hydrolase"/>
    <property type="match status" value="1"/>
</dbReference>
<feature type="non-terminal residue" evidence="1">
    <location>
        <position position="1"/>
    </location>
</feature>
<keyword evidence="2" id="KW-1185">Reference proteome</keyword>
<dbReference type="EMBL" id="LGRX02030197">
    <property type="protein sequence ID" value="KAK3245996.1"/>
    <property type="molecule type" value="Genomic_DNA"/>
</dbReference>
<evidence type="ECO:0008006" key="3">
    <source>
        <dbReference type="Google" id="ProtNLM"/>
    </source>
</evidence>
<protein>
    <recommendedName>
        <fullName evidence="3">Alpha/beta hydrolase</fullName>
    </recommendedName>
</protein>
<gene>
    <name evidence="1" type="ORF">CYMTET_44456</name>
</gene>
<dbReference type="Proteomes" id="UP001190700">
    <property type="component" value="Unassembled WGS sequence"/>
</dbReference>
<dbReference type="InterPro" id="IPR029058">
    <property type="entry name" value="AB_hydrolase_fold"/>
</dbReference>
<dbReference type="AlphaFoldDB" id="A0AAE0C072"/>
<evidence type="ECO:0000313" key="1">
    <source>
        <dbReference type="EMBL" id="KAK3245996.1"/>
    </source>
</evidence>
<sequence length="190" mass="21375">DSGATVFKIDPQWHFEYSEEALGRSLEHLTCPVMLVHGENSHVVTRKQAERARAQARSAEGTALFSIPKCGHYILEDSPLKFRDSILRFVSAHDDAFTVINQVPPAADIPEWKQEARKPEMLGIRPLPEYPTLGDAIKALAPRKIPTAEMIEEELAKLRMEDDVPSDEDEYGNRRTALAQDDPEYFGFVG</sequence>
<comment type="caution">
    <text evidence="1">The sequence shown here is derived from an EMBL/GenBank/DDBJ whole genome shotgun (WGS) entry which is preliminary data.</text>
</comment>
<name>A0AAE0C072_9CHLO</name>
<evidence type="ECO:0000313" key="2">
    <source>
        <dbReference type="Proteomes" id="UP001190700"/>
    </source>
</evidence>
<organism evidence="1 2">
    <name type="scientific">Cymbomonas tetramitiformis</name>
    <dbReference type="NCBI Taxonomy" id="36881"/>
    <lineage>
        <taxon>Eukaryota</taxon>
        <taxon>Viridiplantae</taxon>
        <taxon>Chlorophyta</taxon>
        <taxon>Pyramimonadophyceae</taxon>
        <taxon>Pyramimonadales</taxon>
        <taxon>Pyramimonadaceae</taxon>
        <taxon>Cymbomonas</taxon>
    </lineage>
</organism>
<accession>A0AAE0C072</accession>
<dbReference type="SUPFAM" id="SSF53474">
    <property type="entry name" value="alpha/beta-Hydrolases"/>
    <property type="match status" value="1"/>
</dbReference>
<proteinExistence type="predicted"/>
<reference evidence="1 2" key="1">
    <citation type="journal article" date="2015" name="Genome Biol. Evol.">
        <title>Comparative Genomics of a Bacterivorous Green Alga Reveals Evolutionary Causalities and Consequences of Phago-Mixotrophic Mode of Nutrition.</title>
        <authorList>
            <person name="Burns J.A."/>
            <person name="Paasch A."/>
            <person name="Narechania A."/>
            <person name="Kim E."/>
        </authorList>
    </citation>
    <scope>NUCLEOTIDE SEQUENCE [LARGE SCALE GENOMIC DNA]</scope>
    <source>
        <strain evidence="1 2">PLY_AMNH</strain>
    </source>
</reference>